<dbReference type="InterPro" id="IPR014001">
    <property type="entry name" value="Helicase_ATP-bd"/>
</dbReference>
<dbReference type="GeneID" id="20527768"/>
<dbReference type="CDD" id="cd17945">
    <property type="entry name" value="DEADc_DDX23"/>
    <property type="match status" value="1"/>
</dbReference>
<dbReference type="GO" id="GO:0003724">
    <property type="term" value="F:RNA helicase activity"/>
    <property type="evidence" value="ECO:0007669"/>
    <property type="project" value="UniProtKB-EC"/>
</dbReference>
<sequence>MRPRDSSSLRSTTRDGGSNASPLSARSAVRDADRDVDRPSPAPPTARSGPIDVAELLRQRREQKEQKQSDKPVFVPRALRERQAAEREAKEAEERRLRDQEFRQQMRQAEAAKAHEELQKRKQAAAAAAPPPPAPSSHARHGRGGRGRDTRRAPSPPPAKSRQRTFTEEDIRALAAERDLDVNTLLRAPPEALEALVNERVQARESQLIRERYVGGSDPKRRTRRTGERRPTFDWDLKDNTSDEVQPRVVGQFWRGQVGGMVEIKQEFSRHWTTKALSEMTPRDWSVFREDFDIAVKGGGQIPHPIRSWEESTIPKQILAAVRDIGYKDPSPIQRQSIPVGLQNRDLIGIAQTGSGKTAAFMIPMLSFIMRLPPLTERNRADGPYALILAPTRELAQQLESEALKFSSRLGFSCVSVVGGHSIAEQSRQLADGAHIVIATPGRMLDCLESHVVVLNQCTYVVVDEADVMIEMNFQKELTSILEAMPVCNKRPESLDNELGIGPLDRAAAGEFLDVKSLYRQTVMFTATMKPPVEMIARQYMHRPVTVTIGVAGQSVDTVEQRVIMCTESAKFSHMESVLNQFFEPPIIIFVNHRRTADNVSNWLETRGYSVTVIHGDKRQDQREASINALKDRSKDILVATDVAGRGLDVKDVSLVINFDMSKSIEPYTHRIGRTGRAGKSGLAITFLTADDEPVYYDLFTMLKSNPLSRVPRELEFHDAVRSRTGGFLG</sequence>
<keyword evidence="3" id="KW-0378">Hydrolase</keyword>
<dbReference type="SMART" id="SM00487">
    <property type="entry name" value="DEXDc"/>
    <property type="match status" value="1"/>
</dbReference>
<evidence type="ECO:0000256" key="6">
    <source>
        <dbReference type="PROSITE-ProRule" id="PRU00552"/>
    </source>
</evidence>
<evidence type="ECO:0000256" key="1">
    <source>
        <dbReference type="ARBA" id="ARBA00012552"/>
    </source>
</evidence>
<evidence type="ECO:0000256" key="3">
    <source>
        <dbReference type="ARBA" id="ARBA00022801"/>
    </source>
</evidence>
<evidence type="ECO:0000256" key="7">
    <source>
        <dbReference type="SAM" id="MobiDB-lite"/>
    </source>
</evidence>
<feature type="domain" description="DEAD-box RNA helicase Q" evidence="10">
    <location>
        <begin position="307"/>
        <end position="335"/>
    </location>
</feature>
<evidence type="ECO:0000256" key="4">
    <source>
        <dbReference type="ARBA" id="ARBA00022806"/>
    </source>
</evidence>
<evidence type="ECO:0000313" key="12">
    <source>
        <dbReference type="Proteomes" id="UP000030693"/>
    </source>
</evidence>
<gene>
    <name evidence="11" type="ORF">H696_03043</name>
</gene>
<feature type="compositionally biased region" description="Basic and acidic residues" evidence="7">
    <location>
        <begin position="55"/>
        <end position="70"/>
    </location>
</feature>
<keyword evidence="4" id="KW-0347">Helicase</keyword>
<dbReference type="PROSITE" id="PS51194">
    <property type="entry name" value="HELICASE_CTER"/>
    <property type="match status" value="1"/>
</dbReference>
<proteinExistence type="predicted"/>
<dbReference type="Gene3D" id="3.40.50.300">
    <property type="entry name" value="P-loop containing nucleotide triphosphate hydrolases"/>
    <property type="match status" value="2"/>
</dbReference>
<dbReference type="PROSITE" id="PS51192">
    <property type="entry name" value="HELICASE_ATP_BIND_1"/>
    <property type="match status" value="1"/>
</dbReference>
<dbReference type="eggNOG" id="KOG0333">
    <property type="taxonomic scope" value="Eukaryota"/>
</dbReference>
<evidence type="ECO:0000256" key="5">
    <source>
        <dbReference type="ARBA" id="ARBA00022840"/>
    </source>
</evidence>
<name>A0A058Z8Q5_FONAL</name>
<dbReference type="CDD" id="cd18787">
    <property type="entry name" value="SF2_C_DEAD"/>
    <property type="match status" value="1"/>
</dbReference>
<dbReference type="InterPro" id="IPR014014">
    <property type="entry name" value="RNA_helicase_DEAD_Q_motif"/>
</dbReference>
<keyword evidence="5" id="KW-0067">ATP-binding</keyword>
<dbReference type="SUPFAM" id="SSF52540">
    <property type="entry name" value="P-loop containing nucleoside triphosphate hydrolases"/>
    <property type="match status" value="1"/>
</dbReference>
<dbReference type="RefSeq" id="XP_009495205.1">
    <property type="nucleotide sequence ID" value="XM_009496930.1"/>
</dbReference>
<dbReference type="OMA" id="IFINYKR"/>
<feature type="domain" description="Helicase ATP-binding" evidence="8">
    <location>
        <begin position="338"/>
        <end position="547"/>
    </location>
</feature>
<feature type="region of interest" description="Disordered" evidence="7">
    <location>
        <begin position="1"/>
        <end position="167"/>
    </location>
</feature>
<dbReference type="GO" id="GO:0016787">
    <property type="term" value="F:hydrolase activity"/>
    <property type="evidence" value="ECO:0007669"/>
    <property type="project" value="UniProtKB-KW"/>
</dbReference>
<evidence type="ECO:0000259" key="8">
    <source>
        <dbReference type="PROSITE" id="PS51192"/>
    </source>
</evidence>
<dbReference type="Proteomes" id="UP000030693">
    <property type="component" value="Unassembled WGS sequence"/>
</dbReference>
<dbReference type="GO" id="GO:0003676">
    <property type="term" value="F:nucleic acid binding"/>
    <property type="evidence" value="ECO:0007669"/>
    <property type="project" value="InterPro"/>
</dbReference>
<accession>A0A058Z8Q5</accession>
<dbReference type="OrthoDB" id="196131at2759"/>
<dbReference type="InterPro" id="IPR011545">
    <property type="entry name" value="DEAD/DEAH_box_helicase_dom"/>
</dbReference>
<evidence type="ECO:0000313" key="11">
    <source>
        <dbReference type="EMBL" id="KCV70689.1"/>
    </source>
</evidence>
<reference evidence="11" key="1">
    <citation type="submission" date="2013-04" db="EMBL/GenBank/DDBJ databases">
        <title>The Genome Sequence of Fonticula alba ATCC 38817.</title>
        <authorList>
            <consortium name="The Broad Institute Genomics Platform"/>
            <person name="Russ C."/>
            <person name="Cuomo C."/>
            <person name="Burger G."/>
            <person name="Gray M.W."/>
            <person name="Holland P.W.H."/>
            <person name="King N."/>
            <person name="Lang F.B.F."/>
            <person name="Roger A.J."/>
            <person name="Ruiz-Trillo I."/>
            <person name="Brown M."/>
            <person name="Walker B."/>
            <person name="Young S."/>
            <person name="Zeng Q."/>
            <person name="Gargeya S."/>
            <person name="Fitzgerald M."/>
            <person name="Haas B."/>
            <person name="Abouelleil A."/>
            <person name="Allen A.W."/>
            <person name="Alvarado L."/>
            <person name="Arachchi H.M."/>
            <person name="Berlin A.M."/>
            <person name="Chapman S.B."/>
            <person name="Gainer-Dewar J."/>
            <person name="Goldberg J."/>
            <person name="Griggs A."/>
            <person name="Gujja S."/>
            <person name="Hansen M."/>
            <person name="Howarth C."/>
            <person name="Imamovic A."/>
            <person name="Ireland A."/>
            <person name="Larimer J."/>
            <person name="McCowan C."/>
            <person name="Murphy C."/>
            <person name="Pearson M."/>
            <person name="Poon T.W."/>
            <person name="Priest M."/>
            <person name="Roberts A."/>
            <person name="Saif S."/>
            <person name="Shea T."/>
            <person name="Sisk P."/>
            <person name="Sykes S."/>
            <person name="Wortman J."/>
            <person name="Nusbaum C."/>
            <person name="Birren B."/>
        </authorList>
    </citation>
    <scope>NUCLEOTIDE SEQUENCE [LARGE SCALE GENOMIC DNA]</scope>
    <source>
        <strain evidence="11">ATCC 38817</strain>
    </source>
</reference>
<dbReference type="InterPro" id="IPR001650">
    <property type="entry name" value="Helicase_C-like"/>
</dbReference>
<keyword evidence="2" id="KW-0547">Nucleotide-binding</keyword>
<dbReference type="PANTHER" id="PTHR47958">
    <property type="entry name" value="ATP-DEPENDENT RNA HELICASE DBP3"/>
    <property type="match status" value="1"/>
</dbReference>
<dbReference type="EC" id="3.6.4.13" evidence="1"/>
<dbReference type="Pfam" id="PF00271">
    <property type="entry name" value="Helicase_C"/>
    <property type="match status" value="1"/>
</dbReference>
<dbReference type="SMART" id="SM00490">
    <property type="entry name" value="HELICc"/>
    <property type="match status" value="1"/>
</dbReference>
<dbReference type="AlphaFoldDB" id="A0A058Z8Q5"/>
<protein>
    <recommendedName>
        <fullName evidence="1">RNA helicase</fullName>
        <ecNumber evidence="1">3.6.4.13</ecNumber>
    </recommendedName>
</protein>
<feature type="compositionally biased region" description="Basic and acidic residues" evidence="7">
    <location>
        <begin position="28"/>
        <end position="38"/>
    </location>
</feature>
<evidence type="ECO:0000259" key="9">
    <source>
        <dbReference type="PROSITE" id="PS51194"/>
    </source>
</evidence>
<dbReference type="InterPro" id="IPR027417">
    <property type="entry name" value="P-loop_NTPase"/>
</dbReference>
<feature type="region of interest" description="Disordered" evidence="7">
    <location>
        <begin position="214"/>
        <end position="239"/>
    </location>
</feature>
<dbReference type="GO" id="GO:0005524">
    <property type="term" value="F:ATP binding"/>
    <property type="evidence" value="ECO:0007669"/>
    <property type="project" value="UniProtKB-KW"/>
</dbReference>
<feature type="compositionally biased region" description="Low complexity" evidence="7">
    <location>
        <begin position="8"/>
        <end position="18"/>
    </location>
</feature>
<evidence type="ECO:0000256" key="2">
    <source>
        <dbReference type="ARBA" id="ARBA00022741"/>
    </source>
</evidence>
<feature type="compositionally biased region" description="Basic and acidic residues" evidence="7">
    <location>
        <begin position="225"/>
        <end position="239"/>
    </location>
</feature>
<dbReference type="PROSITE" id="PS51195">
    <property type="entry name" value="Q_MOTIF"/>
    <property type="match status" value="1"/>
</dbReference>
<feature type="domain" description="Helicase C-terminal" evidence="9">
    <location>
        <begin position="558"/>
        <end position="719"/>
    </location>
</feature>
<dbReference type="EMBL" id="KB932204">
    <property type="protein sequence ID" value="KCV70689.1"/>
    <property type="molecule type" value="Genomic_DNA"/>
</dbReference>
<dbReference type="STRING" id="691883.A0A058Z8Q5"/>
<feature type="short sequence motif" description="Q motif" evidence="6">
    <location>
        <begin position="307"/>
        <end position="335"/>
    </location>
</feature>
<keyword evidence="12" id="KW-1185">Reference proteome</keyword>
<evidence type="ECO:0000259" key="10">
    <source>
        <dbReference type="PROSITE" id="PS51195"/>
    </source>
</evidence>
<dbReference type="Pfam" id="PF00270">
    <property type="entry name" value="DEAD"/>
    <property type="match status" value="1"/>
</dbReference>
<feature type="compositionally biased region" description="Basic and acidic residues" evidence="7">
    <location>
        <begin position="78"/>
        <end position="120"/>
    </location>
</feature>
<organism evidence="11">
    <name type="scientific">Fonticula alba</name>
    <name type="common">Slime mold</name>
    <dbReference type="NCBI Taxonomy" id="691883"/>
    <lineage>
        <taxon>Eukaryota</taxon>
        <taxon>Rotosphaerida</taxon>
        <taxon>Fonticulaceae</taxon>
        <taxon>Fonticula</taxon>
    </lineage>
</organism>